<feature type="compositionally biased region" description="Basic and acidic residues" evidence="1">
    <location>
        <begin position="59"/>
        <end position="71"/>
    </location>
</feature>
<dbReference type="InterPro" id="IPR018490">
    <property type="entry name" value="cNMP-bd_dom_sf"/>
</dbReference>
<feature type="compositionally biased region" description="Basic and acidic residues" evidence="1">
    <location>
        <begin position="86"/>
        <end position="101"/>
    </location>
</feature>
<feature type="compositionally biased region" description="Basic and acidic residues" evidence="1">
    <location>
        <begin position="1679"/>
        <end position="1694"/>
    </location>
</feature>
<feature type="compositionally biased region" description="Pro residues" evidence="1">
    <location>
        <begin position="15"/>
        <end position="25"/>
    </location>
</feature>
<feature type="region of interest" description="Disordered" evidence="1">
    <location>
        <begin position="1934"/>
        <end position="2009"/>
    </location>
</feature>
<feature type="compositionally biased region" description="Polar residues" evidence="1">
    <location>
        <begin position="107"/>
        <end position="117"/>
    </location>
</feature>
<name>A0A0L0FTG9_9EUKA</name>
<feature type="compositionally biased region" description="Polar residues" evidence="1">
    <location>
        <begin position="212"/>
        <end position="227"/>
    </location>
</feature>
<feature type="compositionally biased region" description="Basic and acidic residues" evidence="1">
    <location>
        <begin position="1214"/>
        <end position="1248"/>
    </location>
</feature>
<feature type="compositionally biased region" description="Low complexity" evidence="1">
    <location>
        <begin position="118"/>
        <end position="130"/>
    </location>
</feature>
<feature type="compositionally biased region" description="Gly residues" evidence="1">
    <location>
        <begin position="693"/>
        <end position="708"/>
    </location>
</feature>
<dbReference type="PROSITE" id="PS50042">
    <property type="entry name" value="CNMP_BINDING_3"/>
    <property type="match status" value="1"/>
</dbReference>
<feature type="compositionally biased region" description="Low complexity" evidence="1">
    <location>
        <begin position="26"/>
        <end position="52"/>
    </location>
</feature>
<feature type="compositionally biased region" description="Basic and acidic residues" evidence="1">
    <location>
        <begin position="1257"/>
        <end position="1267"/>
    </location>
</feature>
<feature type="region of interest" description="Disordered" evidence="1">
    <location>
        <begin position="1895"/>
        <end position="1914"/>
    </location>
</feature>
<feature type="compositionally biased region" description="Basic and acidic residues" evidence="1">
    <location>
        <begin position="1160"/>
        <end position="1196"/>
    </location>
</feature>
<feature type="compositionally biased region" description="Polar residues" evidence="1">
    <location>
        <begin position="733"/>
        <end position="744"/>
    </location>
</feature>
<dbReference type="GeneID" id="25908130"/>
<feature type="compositionally biased region" description="Basic residues" evidence="1">
    <location>
        <begin position="666"/>
        <end position="680"/>
    </location>
</feature>
<feature type="compositionally biased region" description="Basic and acidic residues" evidence="1">
    <location>
        <begin position="1122"/>
        <end position="1135"/>
    </location>
</feature>
<feature type="region of interest" description="Disordered" evidence="1">
    <location>
        <begin position="617"/>
        <end position="753"/>
    </location>
</feature>
<proteinExistence type="predicted"/>
<dbReference type="InterPro" id="IPR000595">
    <property type="entry name" value="cNMP-bd_dom"/>
</dbReference>
<gene>
    <name evidence="3" type="ORF">SARC_07626</name>
</gene>
<feature type="compositionally biased region" description="Basic residues" evidence="1">
    <location>
        <begin position="2174"/>
        <end position="2192"/>
    </location>
</feature>
<dbReference type="Gene3D" id="2.60.120.10">
    <property type="entry name" value="Jelly Rolls"/>
    <property type="match status" value="1"/>
</dbReference>
<sequence length="2246" mass="242874">MVDTTVNNAAVAPMPESPPISPFPSPGSANNGANSTDNNNNNSNNNNSNAMNVTSKSHNTTDRQHSYRESDGVYMNGRSDLINNETKNRGGNDNRSERLREVIGTGDTLSPTQIEAMNSSNNNNNNSSNSIDNSFQAGPMNNNNNNNNGNSIENSFQAMPMGKGDSPAMRSNAKSYTYARTLHTQQKQHSNAGESIDRHHSYSENIHDRSSPHVQSQSQHEVASGRSTRTHSHQQQKHSPSVPGEGSLNHRNSKQASIHSSFKDELSRTPDVMRAFRRLIESISSREEKTGDNGGEIIATKGSVLNDVVFISDGQAEEIDERGSRVFLLQSGDYFGNMCATYGHPLQYSVRTITSCRLRYLSAYQFREMITNRPEICQVLNPLSFARMGTALVPPPGSPAQSNAKSSNTKTNNMTRSRDKDTDMGKTNTSMHVHVHSRMDSPATGSAEGQGVGNQDLNDNTATSNQNSYRNSNNSGISNSNPKSGAMGNGGGSNNPKSKNQGKSKYVYVSKPKGMTGAQLIQPLTTTGKVWIASRPSSRGDDLVIRARPTDMTRHMSNRGMDDGGEAISTHAEMDKDANDEVSQVLAASRAIGHTHLNNGGGNLGYIDANNGANNNGSDDSIDRGGEGAHGLLGRHRSGSSEPVQRGEDSMMVDARGGMDDPSKSSRTRTHNSHHTHTTHSPRPSSRSINGNGSRGAGVNGSRVGGVDLGAAPPSRLLTASLSPNPGSLAGRWSSTPTPINSMSGMGLSMGNRDMDRANAREATRERTREKHRERDLIIASHEAQHASHSRAHVIGTDPISPPIVSTALDSSAMVNSSGLESDNMLHDSGDGVSAVEGSVDVDMSGNGDLDLGRGLGLGGSNTLDRKNTGTESGDGMLVVGAEGANVSIPQTPPGDLVGMAMSPATKRLNRAQDSGALGNVAGVTDYLRGVEAERKRESARESERAREREVARGREHERGRDRDRDSRDLHACSGVRDSRDMRDREHERDMGREQRPLSHMPISGGRSSSHDTMRVMPPSPHHSHPGAYSVGGNSAMYVNHDMLAPSPLGHRNTGGIAQSVGSTHLATGYAPTINSFFSPAPGNIPSRPLSPSTTVTSAGQIGGGGQLEGNMASEFGPSDVEIERERGRERGKDIKRERKRGVERKHLLGLERERVVKAERERELELDRQRGLEREREREHERERERVLERDRDSLAAESRVASASRTDYAEMDTDREGHRERDRNREHRIIRERQERERALDVEGLSRRQTSQQDARVRDGRDGHVRVGGLAPGALHTDMGMPAVETETDRDTETDVAVQAHDHDGIALVKLSGARAIDGSVVPMARDGLSGGANGDGNVHSGYPSANVIITPAIAAENSHVYAHTHSHSRIRGHNTHGNGSGNPQSKKKLRGNTHKDAHVDVLNLSGGSIISGSANIVGMGRDDIQLSTELFHRSSVPMVKPTSHMTATRRLTGASSGSVGQYYERTPPIHAAPQPHILSPSTREREKQEGGMRDSFGNIQGSGVGVGAGAGAGRQTAMLTSQKLGQLGQLQRQDSSSPGGAYRPSAEARVWTPAVSSRAHGHGVHSHLHTQKSPEQLLQQEQPQQMHGLGFERQRSTAPLPISFGAAPPRRKSQFGTGTGGGGVALETFTPGTDQARGVGGQTSHNNRNNNNNNKGFGDTWGVQQPIHQQAKQHSQKPDRNTSDRTEERGSRNLLEQALWGTGSPLHSGVIQRQLSTYGSGDIQPLLHRRNTHQQSGKHATAPLPASFGAPRRQHGVGEEEYQQQPQTYVPVQQQPQLQQMNTQPQQPVMYGQSQQQQQSQRAASPYQRQYSNQGGGLQQVQAHDGSSMRRSLSQMGVQLHQPLLQQDQQPQYLNLSRGRKRSMAEAAMDEDERGSVIRPHQLNPNALNTLQNMQQQQQQQQHPGTPLSQANSNSIVYKQVMYNMNRQASLADQPQYTQQQQQKHSFSPSMGTDLLSPRQGTYSGGGEQHSFLQPTNPPLNVPKDNKRVSSAMQHQHQQQPQQKRYVMARAQDDQVQYVQPVRSQSQTTQAPSQVMALSTQAQPASVFGASSMQANNYANNTSTMSMKPASGAYIHPIYVGQHGRAVTVGTKVSASPQGSNQMWMAPTAYLPTPTGGTGAGVSMVAVPMATTTAAAPITARAAPTGTKQSRATAKAEAAAAQGHTSGARKSASKHGVSKHHSKRSHSHSSKTGELARIPLTAENLKASLYSNHRYRADPDYNVTKYLMSMDGMPKPTPLSFLE</sequence>
<dbReference type="InterPro" id="IPR014710">
    <property type="entry name" value="RmlC-like_jellyroll"/>
</dbReference>
<feature type="compositionally biased region" description="Polar residues" evidence="1">
    <location>
        <begin position="1378"/>
        <end position="1387"/>
    </location>
</feature>
<feature type="compositionally biased region" description="Polar residues" evidence="1">
    <location>
        <begin position="1090"/>
        <end position="1099"/>
    </location>
</feature>
<feature type="region of interest" description="Disordered" evidence="1">
    <location>
        <begin position="1367"/>
        <end position="1394"/>
    </location>
</feature>
<feature type="compositionally biased region" description="Low complexity" evidence="1">
    <location>
        <begin position="1997"/>
        <end position="2006"/>
    </location>
</feature>
<evidence type="ECO:0000256" key="1">
    <source>
        <dbReference type="SAM" id="MobiDB-lite"/>
    </source>
</evidence>
<feature type="region of interest" description="Disordered" evidence="1">
    <location>
        <begin position="1083"/>
        <end position="1135"/>
    </location>
</feature>
<feature type="compositionally biased region" description="Polar residues" evidence="1">
    <location>
        <begin position="1665"/>
        <end position="1676"/>
    </location>
</feature>
<feature type="compositionally biased region" description="Low complexity" evidence="1">
    <location>
        <begin position="464"/>
        <end position="484"/>
    </location>
</feature>
<dbReference type="CDD" id="cd00038">
    <property type="entry name" value="CAP_ED"/>
    <property type="match status" value="1"/>
</dbReference>
<dbReference type="Pfam" id="PF00027">
    <property type="entry name" value="cNMP_binding"/>
    <property type="match status" value="1"/>
</dbReference>
<feature type="compositionally biased region" description="Polar residues" evidence="1">
    <location>
        <begin position="453"/>
        <end position="463"/>
    </location>
</feature>
<feature type="region of interest" description="Disordered" evidence="1">
    <location>
        <begin position="1861"/>
        <end position="1882"/>
    </location>
</feature>
<protein>
    <recommendedName>
        <fullName evidence="2">Cyclic nucleotide-binding domain-containing protein</fullName>
    </recommendedName>
</protein>
<keyword evidence="4" id="KW-1185">Reference proteome</keyword>
<feature type="region of interest" description="Disordered" evidence="1">
    <location>
        <begin position="1"/>
        <end position="171"/>
    </location>
</feature>
<reference evidence="3 4" key="1">
    <citation type="submission" date="2011-02" db="EMBL/GenBank/DDBJ databases">
        <title>The Genome Sequence of Sphaeroforma arctica JP610.</title>
        <authorList>
            <consortium name="The Broad Institute Genome Sequencing Platform"/>
            <person name="Russ C."/>
            <person name="Cuomo C."/>
            <person name="Young S.K."/>
            <person name="Zeng Q."/>
            <person name="Gargeya S."/>
            <person name="Alvarado L."/>
            <person name="Berlin A."/>
            <person name="Chapman S.B."/>
            <person name="Chen Z."/>
            <person name="Freedman E."/>
            <person name="Gellesch M."/>
            <person name="Goldberg J."/>
            <person name="Griggs A."/>
            <person name="Gujja S."/>
            <person name="Heilman E."/>
            <person name="Heiman D."/>
            <person name="Howarth C."/>
            <person name="Mehta T."/>
            <person name="Neiman D."/>
            <person name="Pearson M."/>
            <person name="Roberts A."/>
            <person name="Saif S."/>
            <person name="Shea T."/>
            <person name="Shenoy N."/>
            <person name="Sisk P."/>
            <person name="Stolte C."/>
            <person name="Sykes S."/>
            <person name="White J."/>
            <person name="Yandava C."/>
            <person name="Burger G."/>
            <person name="Gray M.W."/>
            <person name="Holland P.W.H."/>
            <person name="King N."/>
            <person name="Lang F.B.F."/>
            <person name="Roger A.J."/>
            <person name="Ruiz-Trillo I."/>
            <person name="Haas B."/>
            <person name="Nusbaum C."/>
            <person name="Birren B."/>
        </authorList>
    </citation>
    <scope>NUCLEOTIDE SEQUENCE [LARGE SCALE GENOMIC DNA]</scope>
    <source>
        <strain evidence="3 4">JP610</strain>
    </source>
</reference>
<feature type="region of interest" description="Disordered" evidence="1">
    <location>
        <begin position="204"/>
        <end position="265"/>
    </location>
</feature>
<feature type="compositionally biased region" description="Low complexity" evidence="1">
    <location>
        <begin position="681"/>
        <end position="692"/>
    </location>
</feature>
<feature type="region of interest" description="Disordered" evidence="1">
    <location>
        <begin position="1160"/>
        <end position="1280"/>
    </location>
</feature>
<dbReference type="Proteomes" id="UP000054560">
    <property type="component" value="Unassembled WGS sequence"/>
</dbReference>
<dbReference type="SUPFAM" id="SSF51206">
    <property type="entry name" value="cAMP-binding domain-like"/>
    <property type="match status" value="1"/>
</dbReference>
<evidence type="ECO:0000259" key="2">
    <source>
        <dbReference type="PROSITE" id="PS50042"/>
    </source>
</evidence>
<feature type="compositionally biased region" description="Low complexity" evidence="1">
    <location>
        <begin position="141"/>
        <end position="150"/>
    </location>
</feature>
<dbReference type="EMBL" id="KQ242211">
    <property type="protein sequence ID" value="KNC79994.1"/>
    <property type="molecule type" value="Genomic_DNA"/>
</dbReference>
<feature type="region of interest" description="Disordered" evidence="1">
    <location>
        <begin position="1529"/>
        <end position="1577"/>
    </location>
</feature>
<feature type="domain" description="Cyclic nucleotide-binding" evidence="2">
    <location>
        <begin position="278"/>
        <end position="370"/>
    </location>
</feature>
<feature type="region of interest" description="Disordered" evidence="1">
    <location>
        <begin position="1734"/>
        <end position="1837"/>
    </location>
</feature>
<feature type="compositionally biased region" description="Basic residues" evidence="1">
    <location>
        <begin position="1562"/>
        <end position="1573"/>
    </location>
</feature>
<dbReference type="RefSeq" id="XP_014153896.1">
    <property type="nucleotide sequence ID" value="XM_014298421.1"/>
</dbReference>
<feature type="compositionally biased region" description="Basic and acidic residues" evidence="1">
    <location>
        <begin position="932"/>
        <end position="997"/>
    </location>
</feature>
<feature type="region of interest" description="Disordered" evidence="1">
    <location>
        <begin position="2141"/>
        <end position="2200"/>
    </location>
</feature>
<feature type="compositionally biased region" description="Basic and acidic residues" evidence="1">
    <location>
        <begin position="1485"/>
        <end position="1495"/>
    </location>
</feature>
<feature type="compositionally biased region" description="Low complexity" evidence="1">
    <location>
        <begin position="1766"/>
        <end position="1813"/>
    </location>
</feature>
<feature type="compositionally biased region" description="Low complexity" evidence="1">
    <location>
        <begin position="1529"/>
        <end position="1540"/>
    </location>
</feature>
<feature type="compositionally biased region" description="Basic residues" evidence="1">
    <location>
        <begin position="1367"/>
        <end position="1377"/>
    </location>
</feature>
<organism evidence="3 4">
    <name type="scientific">Sphaeroforma arctica JP610</name>
    <dbReference type="NCBI Taxonomy" id="667725"/>
    <lineage>
        <taxon>Eukaryota</taxon>
        <taxon>Ichthyosporea</taxon>
        <taxon>Ichthyophonida</taxon>
        <taxon>Sphaeroforma</taxon>
    </lineage>
</organism>
<feature type="region of interest" description="Disordered" evidence="1">
    <location>
        <begin position="1602"/>
        <end position="1694"/>
    </location>
</feature>
<feature type="region of interest" description="Disordered" evidence="1">
    <location>
        <begin position="1470"/>
        <end position="1502"/>
    </location>
</feature>
<feature type="region of interest" description="Disordered" evidence="1">
    <location>
        <begin position="932"/>
        <end position="1024"/>
    </location>
</feature>
<feature type="region of interest" description="Disordered" evidence="1">
    <location>
        <begin position="391"/>
        <end position="502"/>
    </location>
</feature>
<dbReference type="eggNOG" id="ENOG502QR0Q">
    <property type="taxonomic scope" value="Eukaryota"/>
</dbReference>
<feature type="compositionally biased region" description="Low complexity" evidence="1">
    <location>
        <begin position="1937"/>
        <end position="1946"/>
    </location>
</feature>
<evidence type="ECO:0000313" key="4">
    <source>
        <dbReference type="Proteomes" id="UP000054560"/>
    </source>
</evidence>
<evidence type="ECO:0000313" key="3">
    <source>
        <dbReference type="EMBL" id="KNC79994.1"/>
    </source>
</evidence>
<feature type="compositionally biased region" description="Polar residues" evidence="1">
    <location>
        <begin position="131"/>
        <end position="140"/>
    </location>
</feature>
<feature type="compositionally biased region" description="Low complexity" evidence="1">
    <location>
        <begin position="402"/>
        <end position="415"/>
    </location>
</feature>
<accession>A0A0L0FTG9</accession>
<feature type="compositionally biased region" description="Low complexity" evidence="1">
    <location>
        <begin position="2141"/>
        <end position="2164"/>
    </location>
</feature>